<evidence type="ECO:0000256" key="17">
    <source>
        <dbReference type="PROSITE-ProRule" id="PRU00221"/>
    </source>
</evidence>
<dbReference type="GO" id="GO:0090110">
    <property type="term" value="P:COPII-coated vesicle cargo loading"/>
    <property type="evidence" value="ECO:0007669"/>
    <property type="project" value="TreeGrafter"/>
</dbReference>
<evidence type="ECO:0000256" key="14">
    <source>
        <dbReference type="ARBA" id="ARBA00039468"/>
    </source>
</evidence>
<evidence type="ECO:0000256" key="1">
    <source>
        <dbReference type="ARBA" id="ARBA00004299"/>
    </source>
</evidence>
<evidence type="ECO:0000313" key="19">
    <source>
        <dbReference type="Ensembl" id="ENSAZOP00000026689.1"/>
    </source>
</evidence>
<evidence type="ECO:0000259" key="18">
    <source>
        <dbReference type="Pfam" id="PF12931"/>
    </source>
</evidence>
<dbReference type="GO" id="GO:0015031">
    <property type="term" value="P:protein transport"/>
    <property type="evidence" value="ECO:0007669"/>
    <property type="project" value="UniProtKB-KW"/>
</dbReference>
<sequence>MAVAGGCLSCRYHKLIWGPHSMTAGERVSGVLIAGGENGNVILYDPAKIIAGDTEVIIAQKDKHTGPVRALDVNMFQTNLVASGANESEIYIWDLNNFATPMTPGVKTQPLEDISCIAWNRQVQHILASASPSGRATVWDLRKNEPIIKVSDHNNRMHCSGLAWHPDVATQMVLASEDDRLPVIQMWDLRFASSPLRVLESHTRGILAIAWSMADSELLLSCGKDAKILCSNPNTGEVLYELPTNTQWCFDIQWCPRNPAVLSAASFDGRISVYSIMGGSTDGLRQKQVDQLSSSFGNLDPFGTGQPLPPLQLPHQTAPQSVVLPLKKPPKWIRRPVGASFSFGGKLVTFENAKPQQQPGIEQQQQRHHVYVSQVVTEKEFLARSNQLQEAVQSEGFISYCQKKIDMAQADFEKNVWAFLKVNFEEDSRAKYLELLGYRKDDLRNKVNVPGSWACVKCFAAGGCICQRTIDVIIYMWDYVDGLITQALLTGNFESAVDLCLHDNRMADAIILAIAGGQDLLSRTQEKYFVKMQSKITRLITAVVTKNWKEIVQSCDLQNWREALAAVLTYARPDEFAALCDLLGNRLESEGDSLLQTQACLCYICAGNVEKLVACWTKAQDGNSPLSLQDLIEKVVILRKAVQLTQAVDPNAVGALLAEKMSQYANLLAAQGSIAAALTFLPASTNQVCGLWASCFFAFFHFPLSHQLVLIGRLAWDPVGWEICCTSEVLCRGLSAGFVQLGLGKKDGWWQSGLGSLTCSVSQHVQALPTEKITKKPIPEEHLILKTTFEALIQRCLLSASDPVTKRKLDDANKRLECLYDKLREQTLSPTIISGLHNMVKSIETRNYVEGLNIHTHIVSTSNFSETSAFMPVLKVVLTQANKLGV</sequence>
<dbReference type="Gene3D" id="1.25.40.1030">
    <property type="match status" value="1"/>
</dbReference>
<feature type="repeat" description="WD" evidence="17">
    <location>
        <begin position="61"/>
        <end position="103"/>
    </location>
</feature>
<accession>A0A8B9VQ06</accession>
<dbReference type="Pfam" id="PF12931">
    <property type="entry name" value="TPR_Sec16"/>
    <property type="match status" value="1"/>
</dbReference>
<evidence type="ECO:0000256" key="9">
    <source>
        <dbReference type="ARBA" id="ARBA00022892"/>
    </source>
</evidence>
<dbReference type="InterPro" id="IPR040251">
    <property type="entry name" value="SEC31-like"/>
</dbReference>
<dbReference type="Gene3D" id="1.20.940.10">
    <property type="entry name" value="Functional domain of the splicing factor Prp18"/>
    <property type="match status" value="1"/>
</dbReference>
<evidence type="ECO:0000256" key="6">
    <source>
        <dbReference type="ARBA" id="ARBA00022574"/>
    </source>
</evidence>
<dbReference type="Gene3D" id="2.130.10.10">
    <property type="entry name" value="YVTN repeat-like/Quinoprotein amine dehydrogenase"/>
    <property type="match status" value="1"/>
</dbReference>
<dbReference type="PANTHER" id="PTHR13923:SF23">
    <property type="entry name" value="PROTEIN TRANSPORT PROTEIN SEC31A"/>
    <property type="match status" value="1"/>
</dbReference>
<dbReference type="InterPro" id="IPR015943">
    <property type="entry name" value="WD40/YVTN_repeat-like_dom_sf"/>
</dbReference>
<dbReference type="FunFam" id="1.20.940.10:FF:000001">
    <property type="entry name" value="Protein transport protein Sec31A isoform A"/>
    <property type="match status" value="1"/>
</dbReference>
<evidence type="ECO:0000256" key="16">
    <source>
        <dbReference type="ARBA" id="ARBA00043112"/>
    </source>
</evidence>
<keyword evidence="7" id="KW-0677">Repeat</keyword>
<dbReference type="InterPro" id="IPR036322">
    <property type="entry name" value="WD40_repeat_dom_sf"/>
</dbReference>
<keyword evidence="11" id="KW-0472">Membrane</keyword>
<name>A0A8B9VQ06_9AVES</name>
<evidence type="ECO:0000256" key="15">
    <source>
        <dbReference type="ARBA" id="ARBA00041470"/>
    </source>
</evidence>
<evidence type="ECO:0000256" key="4">
    <source>
        <dbReference type="ARBA" id="ARBA00022448"/>
    </source>
</evidence>
<evidence type="ECO:0000256" key="11">
    <source>
        <dbReference type="ARBA" id="ARBA00023136"/>
    </source>
</evidence>
<evidence type="ECO:0000256" key="8">
    <source>
        <dbReference type="ARBA" id="ARBA00022824"/>
    </source>
</evidence>
<evidence type="ECO:0000256" key="10">
    <source>
        <dbReference type="ARBA" id="ARBA00022927"/>
    </source>
</evidence>
<evidence type="ECO:0000256" key="2">
    <source>
        <dbReference type="ARBA" id="ARBA00004406"/>
    </source>
</evidence>
<dbReference type="GO" id="GO:0005789">
    <property type="term" value="C:endoplasmic reticulum membrane"/>
    <property type="evidence" value="ECO:0007669"/>
    <property type="project" value="UniProtKB-SubCell"/>
</dbReference>
<keyword evidence="9" id="KW-0931">ER-Golgi transport</keyword>
<keyword evidence="20" id="KW-1185">Reference proteome</keyword>
<keyword evidence="10" id="KW-0653">Protein transport</keyword>
<comment type="subcellular location">
    <subcellularLocation>
        <location evidence="1">Cytoplasmic vesicle</location>
        <location evidence="1">COPII-coated vesicle membrane</location>
        <topology evidence="1">Peripheral membrane protein</topology>
        <orientation evidence="1">Cytoplasmic side</orientation>
    </subcellularLocation>
    <subcellularLocation>
        <location evidence="2">Endoplasmic reticulum membrane</location>
        <topology evidence="2">Peripheral membrane protein</topology>
    </subcellularLocation>
</comment>
<comment type="function">
    <text evidence="13">Component of the coat protein complex II (COPII) which promotes the formation of transport vesicles from the endoplasmic reticulum (ER). The coat has two main functions, the physical deformation of the endoplasmic reticulum membrane into vesicles and the selection of cargo molecules.</text>
</comment>
<dbReference type="Proteomes" id="UP000694549">
    <property type="component" value="Unplaced"/>
</dbReference>
<keyword evidence="6 17" id="KW-0853">WD repeat</keyword>
<dbReference type="SUPFAM" id="SSF50978">
    <property type="entry name" value="WD40 repeat-like"/>
    <property type="match status" value="1"/>
</dbReference>
<comment type="similarity">
    <text evidence="3">Belongs to the WD repeat SEC31 family.</text>
</comment>
<dbReference type="GO" id="GO:0070971">
    <property type="term" value="C:endoplasmic reticulum exit site"/>
    <property type="evidence" value="ECO:0007669"/>
    <property type="project" value="TreeGrafter"/>
</dbReference>
<keyword evidence="8" id="KW-0256">Endoplasmic reticulum</keyword>
<dbReference type="InterPro" id="IPR024298">
    <property type="entry name" value="Sec16_Sec23-bd"/>
</dbReference>
<dbReference type="GO" id="GO:0030127">
    <property type="term" value="C:COPII vesicle coat"/>
    <property type="evidence" value="ECO:0007669"/>
    <property type="project" value="TreeGrafter"/>
</dbReference>
<dbReference type="GO" id="GO:0007029">
    <property type="term" value="P:endoplasmic reticulum organization"/>
    <property type="evidence" value="ECO:0007669"/>
    <property type="project" value="TreeGrafter"/>
</dbReference>
<keyword evidence="4" id="KW-0813">Transport</keyword>
<reference evidence="19" key="1">
    <citation type="submission" date="2025-08" db="UniProtKB">
        <authorList>
            <consortium name="Ensembl"/>
        </authorList>
    </citation>
    <scope>IDENTIFICATION</scope>
</reference>
<dbReference type="SMART" id="SM00320">
    <property type="entry name" value="WD40"/>
    <property type="match status" value="5"/>
</dbReference>
<dbReference type="PROSITE" id="PS50082">
    <property type="entry name" value="WD_REPEATS_2"/>
    <property type="match status" value="1"/>
</dbReference>
<dbReference type="AlphaFoldDB" id="A0A8B9VQ06"/>
<feature type="domain" description="Sec16 Sec23-binding" evidence="18">
    <location>
        <begin position="484"/>
        <end position="678"/>
    </location>
</feature>
<evidence type="ECO:0000256" key="7">
    <source>
        <dbReference type="ARBA" id="ARBA00022737"/>
    </source>
</evidence>
<dbReference type="GO" id="GO:0005198">
    <property type="term" value="F:structural molecule activity"/>
    <property type="evidence" value="ECO:0007669"/>
    <property type="project" value="TreeGrafter"/>
</dbReference>
<keyword evidence="12" id="KW-0968">Cytoplasmic vesicle</keyword>
<protein>
    <recommendedName>
        <fullName evidence="14">Protein transport protein Sec31A</fullName>
    </recommendedName>
    <alternativeName>
        <fullName evidence="16">SEC31-like protein 1</fullName>
    </alternativeName>
    <alternativeName>
        <fullName evidence="15">SEC31-related protein A</fullName>
    </alternativeName>
</protein>
<dbReference type="Pfam" id="PF00400">
    <property type="entry name" value="WD40"/>
    <property type="match status" value="1"/>
</dbReference>
<keyword evidence="5" id="KW-0963">Cytoplasm</keyword>
<evidence type="ECO:0000256" key="13">
    <source>
        <dbReference type="ARBA" id="ARBA00025471"/>
    </source>
</evidence>
<reference evidence="19" key="2">
    <citation type="submission" date="2025-09" db="UniProtKB">
        <authorList>
            <consortium name="Ensembl"/>
        </authorList>
    </citation>
    <scope>IDENTIFICATION</scope>
</reference>
<dbReference type="InterPro" id="IPR001680">
    <property type="entry name" value="WD40_rpt"/>
</dbReference>
<dbReference type="Ensembl" id="ENSAZOT00000028617.1">
    <property type="protein sequence ID" value="ENSAZOP00000026689.1"/>
    <property type="gene ID" value="ENSAZOG00000009871.1"/>
</dbReference>
<dbReference type="PANTHER" id="PTHR13923">
    <property type="entry name" value="SEC31-RELATED PROTEIN"/>
    <property type="match status" value="1"/>
</dbReference>
<evidence type="ECO:0000313" key="20">
    <source>
        <dbReference type="Proteomes" id="UP000694549"/>
    </source>
</evidence>
<evidence type="ECO:0000256" key="12">
    <source>
        <dbReference type="ARBA" id="ARBA00023329"/>
    </source>
</evidence>
<dbReference type="FunFam" id="2.130.10.10:FF:000009">
    <property type="entry name" value="Protein transport protein Sec31A isoform A"/>
    <property type="match status" value="1"/>
</dbReference>
<evidence type="ECO:0000256" key="5">
    <source>
        <dbReference type="ARBA" id="ARBA00022490"/>
    </source>
</evidence>
<proteinExistence type="inferred from homology"/>
<organism evidence="19 20">
    <name type="scientific">Anas zonorhyncha</name>
    <name type="common">Eastern spot-billed duck</name>
    <dbReference type="NCBI Taxonomy" id="75864"/>
    <lineage>
        <taxon>Eukaryota</taxon>
        <taxon>Metazoa</taxon>
        <taxon>Chordata</taxon>
        <taxon>Craniata</taxon>
        <taxon>Vertebrata</taxon>
        <taxon>Euteleostomi</taxon>
        <taxon>Archelosauria</taxon>
        <taxon>Archosauria</taxon>
        <taxon>Dinosauria</taxon>
        <taxon>Saurischia</taxon>
        <taxon>Theropoda</taxon>
        <taxon>Coelurosauria</taxon>
        <taxon>Aves</taxon>
        <taxon>Neognathae</taxon>
        <taxon>Galloanserae</taxon>
        <taxon>Anseriformes</taxon>
        <taxon>Anatidae</taxon>
        <taxon>Anatinae</taxon>
        <taxon>Anas</taxon>
    </lineage>
</organism>
<evidence type="ECO:0000256" key="3">
    <source>
        <dbReference type="ARBA" id="ARBA00009358"/>
    </source>
</evidence>